<protein>
    <recommendedName>
        <fullName evidence="1">Calcineurin-like phosphoesterase domain-containing protein</fullName>
    </recommendedName>
</protein>
<feature type="non-terminal residue" evidence="2">
    <location>
        <position position="85"/>
    </location>
</feature>
<organism evidence="2">
    <name type="scientific">marine sediment metagenome</name>
    <dbReference type="NCBI Taxonomy" id="412755"/>
    <lineage>
        <taxon>unclassified sequences</taxon>
        <taxon>metagenomes</taxon>
        <taxon>ecological metagenomes</taxon>
    </lineage>
</organism>
<dbReference type="Pfam" id="PF00149">
    <property type="entry name" value="Metallophos"/>
    <property type="match status" value="1"/>
</dbReference>
<comment type="caution">
    <text evidence="2">The sequence shown here is derived from an EMBL/GenBank/DDBJ whole genome shotgun (WGS) entry which is preliminary data.</text>
</comment>
<dbReference type="GO" id="GO:0016787">
    <property type="term" value="F:hydrolase activity"/>
    <property type="evidence" value="ECO:0007669"/>
    <property type="project" value="InterPro"/>
</dbReference>
<dbReference type="Gene3D" id="3.60.21.10">
    <property type="match status" value="1"/>
</dbReference>
<evidence type="ECO:0000259" key="1">
    <source>
        <dbReference type="Pfam" id="PF00149"/>
    </source>
</evidence>
<dbReference type="AlphaFoldDB" id="X0X561"/>
<dbReference type="InterPro" id="IPR029052">
    <property type="entry name" value="Metallo-depent_PP-like"/>
</dbReference>
<dbReference type="InterPro" id="IPR004843">
    <property type="entry name" value="Calcineurin-like_PHP"/>
</dbReference>
<name>X0X561_9ZZZZ</name>
<dbReference type="EMBL" id="BARS01047284">
    <property type="protein sequence ID" value="GAG38374.1"/>
    <property type="molecule type" value="Genomic_DNA"/>
</dbReference>
<reference evidence="2" key="1">
    <citation type="journal article" date="2014" name="Front. Microbiol.">
        <title>High frequency of phylogenetically diverse reductive dehalogenase-homologous genes in deep subseafloor sedimentary metagenomes.</title>
        <authorList>
            <person name="Kawai M."/>
            <person name="Futagami T."/>
            <person name="Toyoda A."/>
            <person name="Takaki Y."/>
            <person name="Nishi S."/>
            <person name="Hori S."/>
            <person name="Arai W."/>
            <person name="Tsubouchi T."/>
            <person name="Morono Y."/>
            <person name="Uchiyama I."/>
            <person name="Ito T."/>
            <person name="Fujiyama A."/>
            <person name="Inagaki F."/>
            <person name="Takami H."/>
        </authorList>
    </citation>
    <scope>NUCLEOTIDE SEQUENCE</scope>
    <source>
        <strain evidence="2">Expedition CK06-06</strain>
    </source>
</reference>
<dbReference type="CDD" id="cd00838">
    <property type="entry name" value="MPP_superfamily"/>
    <property type="match status" value="1"/>
</dbReference>
<gene>
    <name evidence="2" type="ORF">S01H1_71047</name>
</gene>
<dbReference type="SUPFAM" id="SSF56300">
    <property type="entry name" value="Metallo-dependent phosphatases"/>
    <property type="match status" value="1"/>
</dbReference>
<evidence type="ECO:0000313" key="2">
    <source>
        <dbReference type="EMBL" id="GAG38374.1"/>
    </source>
</evidence>
<proteinExistence type="predicted"/>
<sequence length="85" mass="9322">MKNKQKIKNKTKILAVGDIHGDTGLVKKLAEKAKKEDVDLIILTGDLTFAERSTKNLIGPFVKAKKQVLLIHGNHESIATADFLA</sequence>
<accession>X0X561</accession>
<feature type="domain" description="Calcineurin-like phosphoesterase" evidence="1">
    <location>
        <begin position="12"/>
        <end position="76"/>
    </location>
</feature>